<dbReference type="RefSeq" id="WP_268794110.1">
    <property type="nucleotide sequence ID" value="NZ_FTOC01000009.1"/>
</dbReference>
<organism evidence="1 2">
    <name type="scientific">Salimicrobium flavidum</name>
    <dbReference type="NCBI Taxonomy" id="570947"/>
    <lineage>
        <taxon>Bacteria</taxon>
        <taxon>Bacillati</taxon>
        <taxon>Bacillota</taxon>
        <taxon>Bacilli</taxon>
        <taxon>Bacillales</taxon>
        <taxon>Bacillaceae</taxon>
        <taxon>Salimicrobium</taxon>
    </lineage>
</organism>
<keyword evidence="2" id="KW-1185">Reference proteome</keyword>
<gene>
    <name evidence="1" type="ORF">SAMN05421687_10961</name>
</gene>
<accession>A0A1N7K6V8</accession>
<sequence length="41" mass="4591">MKEFVGYCAACEAEIHCRDGFLDGIIADDKTLFCFQCGKNK</sequence>
<dbReference type="STRING" id="570947.SAMN05421687_10961"/>
<protein>
    <recommendedName>
        <fullName evidence="3">SR1 protein</fullName>
    </recommendedName>
</protein>
<name>A0A1N7K6V8_9BACI</name>
<proteinExistence type="predicted"/>
<dbReference type="EMBL" id="FTOC01000009">
    <property type="protein sequence ID" value="SIS57287.1"/>
    <property type="molecule type" value="Genomic_DNA"/>
</dbReference>
<evidence type="ECO:0000313" key="1">
    <source>
        <dbReference type="EMBL" id="SIS57287.1"/>
    </source>
</evidence>
<evidence type="ECO:0008006" key="3">
    <source>
        <dbReference type="Google" id="ProtNLM"/>
    </source>
</evidence>
<reference evidence="2" key="1">
    <citation type="submission" date="2017-01" db="EMBL/GenBank/DDBJ databases">
        <authorList>
            <person name="Varghese N."/>
            <person name="Submissions S."/>
        </authorList>
    </citation>
    <scope>NUCLEOTIDE SEQUENCE [LARGE SCALE GENOMIC DNA]</scope>
    <source>
        <strain evidence="2">DSM 23127</strain>
    </source>
</reference>
<evidence type="ECO:0000313" key="2">
    <source>
        <dbReference type="Proteomes" id="UP000187608"/>
    </source>
</evidence>
<dbReference type="AlphaFoldDB" id="A0A1N7K6V8"/>
<dbReference type="Proteomes" id="UP000187608">
    <property type="component" value="Unassembled WGS sequence"/>
</dbReference>